<keyword evidence="2" id="KW-1185">Reference proteome</keyword>
<proteinExistence type="predicted"/>
<evidence type="ECO:0000313" key="2">
    <source>
        <dbReference type="Proteomes" id="UP000199679"/>
    </source>
</evidence>
<dbReference type="AlphaFoldDB" id="A0A1H1PXV5"/>
<gene>
    <name evidence="1" type="ORF">SAMN05216490_0638</name>
</gene>
<accession>A0A1H1PXV5</accession>
<dbReference type="EMBL" id="LT629740">
    <property type="protein sequence ID" value="SDS15529.1"/>
    <property type="molecule type" value="Genomic_DNA"/>
</dbReference>
<protein>
    <submittedName>
        <fullName evidence="1">Uncharacterized protein</fullName>
    </submittedName>
</protein>
<name>A0A1H1PXV5_MUCMA</name>
<organism evidence="1 2">
    <name type="scientific">Mucilaginibacter mallensis</name>
    <dbReference type="NCBI Taxonomy" id="652787"/>
    <lineage>
        <taxon>Bacteria</taxon>
        <taxon>Pseudomonadati</taxon>
        <taxon>Bacteroidota</taxon>
        <taxon>Sphingobacteriia</taxon>
        <taxon>Sphingobacteriales</taxon>
        <taxon>Sphingobacteriaceae</taxon>
        <taxon>Mucilaginibacter</taxon>
    </lineage>
</organism>
<dbReference type="RefSeq" id="WP_232009382.1">
    <property type="nucleotide sequence ID" value="NZ_LT629740.1"/>
</dbReference>
<sequence length="46" mass="5215">MTCAYMPDGNVYNGIPNILPQSYLETLKIGDELNNEAQNPLIYKRV</sequence>
<reference evidence="1 2" key="1">
    <citation type="submission" date="2016-10" db="EMBL/GenBank/DDBJ databases">
        <authorList>
            <person name="de Groot N.N."/>
        </authorList>
    </citation>
    <scope>NUCLEOTIDE SEQUENCE [LARGE SCALE GENOMIC DNA]</scope>
    <source>
        <strain evidence="1 2">MP1X4</strain>
    </source>
</reference>
<evidence type="ECO:0000313" key="1">
    <source>
        <dbReference type="EMBL" id="SDS15529.1"/>
    </source>
</evidence>
<dbReference type="Proteomes" id="UP000199679">
    <property type="component" value="Chromosome I"/>
</dbReference>